<protein>
    <submittedName>
        <fullName evidence="1">Uncharacterized protein</fullName>
    </submittedName>
</protein>
<dbReference type="Proteomes" id="UP000805193">
    <property type="component" value="Unassembled WGS sequence"/>
</dbReference>
<keyword evidence="2" id="KW-1185">Reference proteome</keyword>
<organism evidence="1 2">
    <name type="scientific">Ixodes persulcatus</name>
    <name type="common">Taiga tick</name>
    <dbReference type="NCBI Taxonomy" id="34615"/>
    <lineage>
        <taxon>Eukaryota</taxon>
        <taxon>Metazoa</taxon>
        <taxon>Ecdysozoa</taxon>
        <taxon>Arthropoda</taxon>
        <taxon>Chelicerata</taxon>
        <taxon>Arachnida</taxon>
        <taxon>Acari</taxon>
        <taxon>Parasitiformes</taxon>
        <taxon>Ixodida</taxon>
        <taxon>Ixodoidea</taxon>
        <taxon>Ixodidae</taxon>
        <taxon>Ixodinae</taxon>
        <taxon>Ixodes</taxon>
    </lineage>
</organism>
<proteinExistence type="predicted"/>
<reference evidence="1 2" key="1">
    <citation type="journal article" date="2020" name="Cell">
        <title>Large-Scale Comparative Analyses of Tick Genomes Elucidate Their Genetic Diversity and Vector Capacities.</title>
        <authorList>
            <consortium name="Tick Genome and Microbiome Consortium (TIGMIC)"/>
            <person name="Jia N."/>
            <person name="Wang J."/>
            <person name="Shi W."/>
            <person name="Du L."/>
            <person name="Sun Y."/>
            <person name="Zhan W."/>
            <person name="Jiang J.F."/>
            <person name="Wang Q."/>
            <person name="Zhang B."/>
            <person name="Ji P."/>
            <person name="Bell-Sakyi L."/>
            <person name="Cui X.M."/>
            <person name="Yuan T.T."/>
            <person name="Jiang B.G."/>
            <person name="Yang W.F."/>
            <person name="Lam T.T."/>
            <person name="Chang Q.C."/>
            <person name="Ding S.J."/>
            <person name="Wang X.J."/>
            <person name="Zhu J.G."/>
            <person name="Ruan X.D."/>
            <person name="Zhao L."/>
            <person name="Wei J.T."/>
            <person name="Ye R.Z."/>
            <person name="Que T.C."/>
            <person name="Du C.H."/>
            <person name="Zhou Y.H."/>
            <person name="Cheng J.X."/>
            <person name="Dai P.F."/>
            <person name="Guo W.B."/>
            <person name="Han X.H."/>
            <person name="Huang E.J."/>
            <person name="Li L.F."/>
            <person name="Wei W."/>
            <person name="Gao Y.C."/>
            <person name="Liu J.Z."/>
            <person name="Shao H.Z."/>
            <person name="Wang X."/>
            <person name="Wang C.C."/>
            <person name="Yang T.C."/>
            <person name="Huo Q.B."/>
            <person name="Li W."/>
            <person name="Chen H.Y."/>
            <person name="Chen S.E."/>
            <person name="Zhou L.G."/>
            <person name="Ni X.B."/>
            <person name="Tian J.H."/>
            <person name="Sheng Y."/>
            <person name="Liu T."/>
            <person name="Pan Y.S."/>
            <person name="Xia L.Y."/>
            <person name="Li J."/>
            <person name="Zhao F."/>
            <person name="Cao W.C."/>
        </authorList>
    </citation>
    <scope>NUCLEOTIDE SEQUENCE [LARGE SCALE GENOMIC DNA]</scope>
    <source>
        <strain evidence="1">Iper-2018</strain>
    </source>
</reference>
<comment type="caution">
    <text evidence="1">The sequence shown here is derived from an EMBL/GenBank/DDBJ whole genome shotgun (WGS) entry which is preliminary data.</text>
</comment>
<gene>
    <name evidence="1" type="ORF">HPB47_024575</name>
</gene>
<accession>A0AC60Q4I2</accession>
<evidence type="ECO:0000313" key="1">
    <source>
        <dbReference type="EMBL" id="KAG0428443.1"/>
    </source>
</evidence>
<dbReference type="EMBL" id="JABSTQ010009523">
    <property type="protein sequence ID" value="KAG0428443.1"/>
    <property type="molecule type" value="Genomic_DNA"/>
</dbReference>
<evidence type="ECO:0000313" key="2">
    <source>
        <dbReference type="Proteomes" id="UP000805193"/>
    </source>
</evidence>
<sequence length="252" mass="29150">MEREILFGDHLRLPEASFSSSCELELLRLLRDVDLAVLEKHQSWRSQLDDAAAARRRSEAELEQARRELRSSRDEINQLRDHIGYLESAQADLVSKYEKRLADLRGDVLKIKKRYGELKTQPESQAAPDFWRVRASDLEKELGELRREAASLKGVNGDTDSRERELRRVIAEKDGVIDRLTETVTQLTKRVRHAEGVKVTPPDWGDRGSQMVDEFLGAFEGHREKNIEGLRRKIRGHVKEVTAKFEHDRKTM</sequence>
<name>A0AC60Q4I2_IXOPE</name>